<protein>
    <submittedName>
        <fullName evidence="2">Uncharacterized protein</fullName>
    </submittedName>
</protein>
<organism evidence="2 3">
    <name type="scientific">Marinicauda pacifica</name>
    <dbReference type="NCBI Taxonomy" id="1133559"/>
    <lineage>
        <taxon>Bacteria</taxon>
        <taxon>Pseudomonadati</taxon>
        <taxon>Pseudomonadota</taxon>
        <taxon>Alphaproteobacteria</taxon>
        <taxon>Maricaulales</taxon>
        <taxon>Maricaulaceae</taxon>
        <taxon>Marinicauda</taxon>
    </lineage>
</organism>
<feature type="region of interest" description="Disordered" evidence="1">
    <location>
        <begin position="26"/>
        <end position="95"/>
    </location>
</feature>
<evidence type="ECO:0000313" key="3">
    <source>
        <dbReference type="Proteomes" id="UP000305451"/>
    </source>
</evidence>
<sequence length="258" mass="26512">MMRTQILTTTAISALLLGACGDQDGAGYEEVQPGDQAATESLTDTQAESPTDIEIDPAESGTQQQDADGTMAGETAATDTGTDIGMGSDPGTATQTTDVEVQTSISGFYGSALLLDFTQGVGVPPAAVPDTLTWEAGNNAAVLSGEPAEAPTSNAMTDGVAFEVPRETASSLAGRTVEVAIIASADTMTEFDVAYSTNDGADSGWRSFEAREIPQTFTFEYNVPNGELESAHYIGLLPAGDGPVMIHAIAVRAYGAAQ</sequence>
<comment type="caution">
    <text evidence="2">The sequence shown here is derived from an EMBL/GenBank/DDBJ whole genome shotgun (WGS) entry which is preliminary data.</text>
</comment>
<dbReference type="PROSITE" id="PS51257">
    <property type="entry name" value="PROKAR_LIPOPROTEIN"/>
    <property type="match status" value="1"/>
</dbReference>
<proteinExistence type="predicted"/>
<gene>
    <name evidence="2" type="ORF">E5162_10330</name>
</gene>
<dbReference type="OrthoDB" id="8546542at2"/>
<evidence type="ECO:0000313" key="2">
    <source>
        <dbReference type="EMBL" id="TGY92057.1"/>
    </source>
</evidence>
<dbReference type="EMBL" id="SRXV01000003">
    <property type="protein sequence ID" value="TGY92057.1"/>
    <property type="molecule type" value="Genomic_DNA"/>
</dbReference>
<accession>A0A4S2H898</accession>
<evidence type="ECO:0000256" key="1">
    <source>
        <dbReference type="SAM" id="MobiDB-lite"/>
    </source>
</evidence>
<dbReference type="AlphaFoldDB" id="A0A4S2H898"/>
<name>A0A4S2H898_9PROT</name>
<dbReference type="RefSeq" id="WP_135945190.1">
    <property type="nucleotide sequence ID" value="NZ_BMEI01000003.1"/>
</dbReference>
<dbReference type="Proteomes" id="UP000305451">
    <property type="component" value="Unassembled WGS sequence"/>
</dbReference>
<feature type="compositionally biased region" description="Polar residues" evidence="1">
    <location>
        <begin position="38"/>
        <end position="49"/>
    </location>
</feature>
<reference evidence="2 3" key="1">
    <citation type="journal article" date="2013" name="Int. J. Syst. Evol. Microbiol.">
        <title>Marinicauda pacifica gen. nov., sp. nov., a prosthecate alphaproteobacterium of the family Hyphomonadaceae isolated from deep seawater.</title>
        <authorList>
            <person name="Zhang X.Y."/>
            <person name="Li G.W."/>
            <person name="Wang C.S."/>
            <person name="Zhang Y.J."/>
            <person name="Xu X.W."/>
            <person name="Li H."/>
            <person name="Liu A."/>
            <person name="Liu C."/>
            <person name="Xie B.B."/>
            <person name="Qin Q.L."/>
            <person name="Xu Z."/>
            <person name="Chen X.L."/>
            <person name="Zhou B.C."/>
            <person name="Zhang Y.Z."/>
        </authorList>
    </citation>
    <scope>NUCLEOTIDE SEQUENCE [LARGE SCALE GENOMIC DNA]</scope>
    <source>
        <strain evidence="2 3">P-1 km-3</strain>
    </source>
</reference>
<keyword evidence="3" id="KW-1185">Reference proteome</keyword>
<feature type="compositionally biased region" description="Low complexity" evidence="1">
    <location>
        <begin position="66"/>
        <end position="87"/>
    </location>
</feature>